<comment type="caution">
    <text evidence="2">The sequence shown here is derived from an EMBL/GenBank/DDBJ whole genome shotgun (WGS) entry which is preliminary data.</text>
</comment>
<evidence type="ECO:0000256" key="1">
    <source>
        <dbReference type="SAM" id="Phobius"/>
    </source>
</evidence>
<feature type="transmembrane region" description="Helical" evidence="1">
    <location>
        <begin position="21"/>
        <end position="40"/>
    </location>
</feature>
<sequence>MGPPRDKDHENQVLAKLVLDGLLKFTLPAMVLATAGTYYMRRRAASLKATPAERWILTGMHYYAGASLGASMGMWVYEPILERKILEQAPHSEIAKAIKEERRRKD</sequence>
<dbReference type="AlphaFoldDB" id="A0AAV4EIW2"/>
<evidence type="ECO:0000313" key="3">
    <source>
        <dbReference type="Proteomes" id="UP000762676"/>
    </source>
</evidence>
<dbReference type="Proteomes" id="UP000762676">
    <property type="component" value="Unassembled WGS sequence"/>
</dbReference>
<reference evidence="2 3" key="1">
    <citation type="journal article" date="2021" name="Elife">
        <title>Chloroplast acquisition without the gene transfer in kleptoplastic sea slugs, Plakobranchus ocellatus.</title>
        <authorList>
            <person name="Maeda T."/>
            <person name="Takahashi S."/>
            <person name="Yoshida T."/>
            <person name="Shimamura S."/>
            <person name="Takaki Y."/>
            <person name="Nagai Y."/>
            <person name="Toyoda A."/>
            <person name="Suzuki Y."/>
            <person name="Arimoto A."/>
            <person name="Ishii H."/>
            <person name="Satoh N."/>
            <person name="Nishiyama T."/>
            <person name="Hasebe M."/>
            <person name="Maruyama T."/>
            <person name="Minagawa J."/>
            <person name="Obokata J."/>
            <person name="Shigenobu S."/>
        </authorList>
    </citation>
    <scope>NUCLEOTIDE SEQUENCE [LARGE SCALE GENOMIC DNA]</scope>
</reference>
<accession>A0AAV4EIW2</accession>
<dbReference type="EMBL" id="BMAT01007256">
    <property type="protein sequence ID" value="GFR60928.1"/>
    <property type="molecule type" value="Genomic_DNA"/>
</dbReference>
<evidence type="ECO:0008006" key="4">
    <source>
        <dbReference type="Google" id="ProtNLM"/>
    </source>
</evidence>
<keyword evidence="1" id="KW-0812">Transmembrane</keyword>
<evidence type="ECO:0000313" key="2">
    <source>
        <dbReference type="EMBL" id="GFR60928.1"/>
    </source>
</evidence>
<keyword evidence="1" id="KW-0472">Membrane</keyword>
<keyword evidence="1" id="KW-1133">Transmembrane helix</keyword>
<feature type="transmembrane region" description="Helical" evidence="1">
    <location>
        <begin position="60"/>
        <end position="77"/>
    </location>
</feature>
<gene>
    <name evidence="2" type="ORF">ElyMa_003544200</name>
</gene>
<keyword evidence="3" id="KW-1185">Reference proteome</keyword>
<name>A0AAV4EIW2_9GAST</name>
<proteinExistence type="predicted"/>
<organism evidence="2 3">
    <name type="scientific">Elysia marginata</name>
    <dbReference type="NCBI Taxonomy" id="1093978"/>
    <lineage>
        <taxon>Eukaryota</taxon>
        <taxon>Metazoa</taxon>
        <taxon>Spiralia</taxon>
        <taxon>Lophotrochozoa</taxon>
        <taxon>Mollusca</taxon>
        <taxon>Gastropoda</taxon>
        <taxon>Heterobranchia</taxon>
        <taxon>Euthyneura</taxon>
        <taxon>Panpulmonata</taxon>
        <taxon>Sacoglossa</taxon>
        <taxon>Placobranchoidea</taxon>
        <taxon>Plakobranchidae</taxon>
        <taxon>Elysia</taxon>
    </lineage>
</organism>
<protein>
    <recommendedName>
        <fullName evidence="4">HIG1 domain-containing protein</fullName>
    </recommendedName>
</protein>